<dbReference type="EMBL" id="DS233562">
    <property type="protein sequence ID" value="EDS30548.1"/>
    <property type="molecule type" value="Genomic_DNA"/>
</dbReference>
<dbReference type="SUPFAM" id="SSF56496">
    <property type="entry name" value="Fibrinogen C-terminal domain-like"/>
    <property type="match status" value="1"/>
</dbReference>
<accession>B0XJM9</accession>
<dbReference type="KEGG" id="cqu:CpipJ_CPIJ019595"/>
<dbReference type="STRING" id="7176.B0XJM9"/>
<dbReference type="VEuPathDB" id="VectorBase:CQUJHB011986"/>
<proteinExistence type="predicted"/>
<dbReference type="VEuPathDB" id="VectorBase:CPIJ019595"/>
<feature type="region of interest" description="Disordered" evidence="1">
    <location>
        <begin position="225"/>
        <end position="283"/>
    </location>
</feature>
<evidence type="ECO:0000313" key="6">
    <source>
        <dbReference type="Proteomes" id="UP000002320"/>
    </source>
</evidence>
<dbReference type="InterPro" id="IPR014716">
    <property type="entry name" value="Fibrinogen_a/b/g_C_1"/>
</dbReference>
<dbReference type="InParanoid" id="B0XJM9"/>
<dbReference type="InterPro" id="IPR036056">
    <property type="entry name" value="Fibrinogen-like_C"/>
</dbReference>
<dbReference type="SMART" id="SM00186">
    <property type="entry name" value="FBG"/>
    <property type="match status" value="1"/>
</dbReference>
<feature type="compositionally biased region" description="Basic and acidic residues" evidence="1">
    <location>
        <begin position="241"/>
        <end position="256"/>
    </location>
</feature>
<evidence type="ECO:0000259" key="3">
    <source>
        <dbReference type="PROSITE" id="PS51406"/>
    </source>
</evidence>
<dbReference type="InterPro" id="IPR002181">
    <property type="entry name" value="Fibrinogen_a/b/g_C_dom"/>
</dbReference>
<dbReference type="HOGENOM" id="CLU_984337_0_0_1"/>
<evidence type="ECO:0000256" key="2">
    <source>
        <dbReference type="SAM" id="SignalP"/>
    </source>
</evidence>
<evidence type="ECO:0000313" key="4">
    <source>
        <dbReference type="EMBL" id="EDS30548.1"/>
    </source>
</evidence>
<dbReference type="Pfam" id="PF00147">
    <property type="entry name" value="Fibrinogen_C"/>
    <property type="match status" value="1"/>
</dbReference>
<feature type="signal peptide" evidence="2">
    <location>
        <begin position="1"/>
        <end position="19"/>
    </location>
</feature>
<dbReference type="PROSITE" id="PS51406">
    <property type="entry name" value="FIBRINOGEN_C_2"/>
    <property type="match status" value="1"/>
</dbReference>
<feature type="domain" description="Fibrinogen C-terminal" evidence="3">
    <location>
        <begin position="7"/>
        <end position="129"/>
    </location>
</feature>
<dbReference type="AlphaFoldDB" id="B0XJM9"/>
<gene>
    <name evidence="5" type="primary">6053834</name>
    <name evidence="4" type="ORF">CpipJ_CPIJ019595</name>
</gene>
<dbReference type="EnsemblMetazoa" id="CPIJ019595-RA">
    <property type="protein sequence ID" value="CPIJ019595-PA"/>
    <property type="gene ID" value="CPIJ019595"/>
</dbReference>
<dbReference type="OrthoDB" id="10251073at2759"/>
<dbReference type="InterPro" id="IPR050373">
    <property type="entry name" value="Fibrinogen_C-term_domain"/>
</dbReference>
<dbReference type="VEuPathDB" id="VectorBase:CQUJHB007396"/>
<dbReference type="PANTHER" id="PTHR19143">
    <property type="entry name" value="FIBRINOGEN/TENASCIN/ANGIOPOEITIN"/>
    <property type="match status" value="1"/>
</dbReference>
<dbReference type="eggNOG" id="KOG2579">
    <property type="taxonomic scope" value="Eukaryota"/>
</dbReference>
<name>B0XJM9_CULQU</name>
<evidence type="ECO:0000256" key="1">
    <source>
        <dbReference type="SAM" id="MobiDB-lite"/>
    </source>
</evidence>
<feature type="compositionally biased region" description="Polar residues" evidence="1">
    <location>
        <begin position="270"/>
        <end position="283"/>
    </location>
</feature>
<sequence length="283" mass="32886">MAELKTLLALFALLCCADSHYRKSGIQMIQPQPGFGESFKVFCDQDYEGGGWTVIQNRYDGSVNFYRGWKQYEEGFGSMEGEFWLGLKKIHELTYSKKYELVVLMDDWNGYQAVAKYSRFSVAGPEEKYLFKIVQLARRKIQLITFLEIFYKVQNSYNSQSSDVFRIKAPITCEQEVQTELHPVPSNIDRQYRWNIWDLRREAIELTNMRMKRTSSCQTTKAKLTQVYPPKVQGTQTRVSRGTETEERRPRLKKTETPPAPSPLEVYSLTVESLSASSTRRSK</sequence>
<organism>
    <name type="scientific">Culex quinquefasciatus</name>
    <name type="common">Southern house mosquito</name>
    <name type="synonym">Culex pungens</name>
    <dbReference type="NCBI Taxonomy" id="7176"/>
    <lineage>
        <taxon>Eukaryota</taxon>
        <taxon>Metazoa</taxon>
        <taxon>Ecdysozoa</taxon>
        <taxon>Arthropoda</taxon>
        <taxon>Hexapoda</taxon>
        <taxon>Insecta</taxon>
        <taxon>Pterygota</taxon>
        <taxon>Neoptera</taxon>
        <taxon>Endopterygota</taxon>
        <taxon>Diptera</taxon>
        <taxon>Nematocera</taxon>
        <taxon>Culicoidea</taxon>
        <taxon>Culicidae</taxon>
        <taxon>Culicinae</taxon>
        <taxon>Culicini</taxon>
        <taxon>Culex</taxon>
        <taxon>Culex</taxon>
    </lineage>
</organism>
<reference evidence="5" key="2">
    <citation type="submission" date="2021-02" db="UniProtKB">
        <authorList>
            <consortium name="EnsemblMetazoa"/>
        </authorList>
    </citation>
    <scope>IDENTIFICATION</scope>
    <source>
        <strain evidence="5">JHB</strain>
    </source>
</reference>
<protein>
    <submittedName>
        <fullName evidence="4 5">Fibrinogen and fibronectin</fullName>
    </submittedName>
</protein>
<dbReference type="Gene3D" id="3.90.215.10">
    <property type="entry name" value="Gamma Fibrinogen, chain A, domain 1"/>
    <property type="match status" value="1"/>
</dbReference>
<dbReference type="NCBIfam" id="NF040941">
    <property type="entry name" value="GGGWT_bact"/>
    <property type="match status" value="1"/>
</dbReference>
<feature type="chain" id="PRO_5011409450" evidence="2">
    <location>
        <begin position="20"/>
        <end position="283"/>
    </location>
</feature>
<reference evidence="4" key="1">
    <citation type="submission" date="2007-03" db="EMBL/GenBank/DDBJ databases">
        <title>Annotation of Culex pipiens quinquefasciatus.</title>
        <authorList>
            <consortium name="The Broad Institute Genome Sequencing Platform"/>
            <person name="Atkinson P.W."/>
            <person name="Hemingway J."/>
            <person name="Christensen B.M."/>
            <person name="Higgs S."/>
            <person name="Kodira C."/>
            <person name="Hannick L."/>
            <person name="Megy K."/>
            <person name="O'Leary S."/>
            <person name="Pearson M."/>
            <person name="Haas B.J."/>
            <person name="Mauceli E."/>
            <person name="Wortman J.R."/>
            <person name="Lee N.H."/>
            <person name="Guigo R."/>
            <person name="Stanke M."/>
            <person name="Alvarado L."/>
            <person name="Amedeo P."/>
            <person name="Antoine C.H."/>
            <person name="Arensburger P."/>
            <person name="Bidwell S.L."/>
            <person name="Crawford M."/>
            <person name="Camaro F."/>
            <person name="Devon K."/>
            <person name="Engels R."/>
            <person name="Hammond M."/>
            <person name="Howarth C."/>
            <person name="Koehrsen M."/>
            <person name="Lawson D."/>
            <person name="Montgomery P."/>
            <person name="Nene V."/>
            <person name="Nusbaum C."/>
            <person name="Puiu D."/>
            <person name="Romero-Severson J."/>
            <person name="Severson D.W."/>
            <person name="Shumway M."/>
            <person name="Sisk P."/>
            <person name="Stolte C."/>
            <person name="Zeng Q."/>
            <person name="Eisenstadt E."/>
            <person name="Fraser-Liggett C."/>
            <person name="Strausberg R."/>
            <person name="Galagan J."/>
            <person name="Birren B."/>
            <person name="Collins F.H."/>
        </authorList>
    </citation>
    <scope>NUCLEOTIDE SEQUENCE [LARGE SCALE GENOMIC DNA]</scope>
    <source>
        <strain evidence="4">JHB</strain>
    </source>
</reference>
<keyword evidence="6" id="KW-1185">Reference proteome</keyword>
<keyword evidence="2" id="KW-0732">Signal</keyword>
<dbReference type="Proteomes" id="UP000002320">
    <property type="component" value="Unassembled WGS sequence"/>
</dbReference>
<dbReference type="GO" id="GO:0005615">
    <property type="term" value="C:extracellular space"/>
    <property type="evidence" value="ECO:0007669"/>
    <property type="project" value="TreeGrafter"/>
</dbReference>
<evidence type="ECO:0000313" key="5">
    <source>
        <dbReference type="EnsemblMetazoa" id="CPIJ019595-PA"/>
    </source>
</evidence>